<protein>
    <recommendedName>
        <fullName evidence="3">Restriction endonuclease type IV Mrr domain-containing protein</fullName>
    </recommendedName>
</protein>
<organism evidence="1 2">
    <name type="scientific">Thalassovita taeanensis</name>
    <dbReference type="NCBI Taxonomy" id="657014"/>
    <lineage>
        <taxon>Bacteria</taxon>
        <taxon>Pseudomonadati</taxon>
        <taxon>Pseudomonadota</taxon>
        <taxon>Alphaproteobacteria</taxon>
        <taxon>Rhodobacterales</taxon>
        <taxon>Roseobacteraceae</taxon>
        <taxon>Thalassovita</taxon>
    </lineage>
</organism>
<reference evidence="1 2" key="1">
    <citation type="submission" date="2016-10" db="EMBL/GenBank/DDBJ databases">
        <authorList>
            <person name="de Groot N.N."/>
        </authorList>
    </citation>
    <scope>NUCLEOTIDE SEQUENCE [LARGE SCALE GENOMIC DNA]</scope>
    <source>
        <strain evidence="1 2">DSM 22007</strain>
    </source>
</reference>
<evidence type="ECO:0000313" key="1">
    <source>
        <dbReference type="EMBL" id="SEQ66914.1"/>
    </source>
</evidence>
<keyword evidence="2" id="KW-1185">Reference proteome</keyword>
<sequence>MHERYGFPLPKISLERGNRCLMTDFIETKALEQELERVSKTLDVEAGAHKAPLNSLSDSDFELLLWSLYKQNSGTAGYYDKATLMVAGADGGRDVWLTKNGNPAGLVQCKRLKAAFSRPAALREIIKFILFAELDPSLLKNGLPFKYSLAVSSDPAKTAVDFFTSPLQWLEKNDVAVSSYLDDVIGDYESFKGFTVADKLDRVKLQLETFSYELIRPSDIDTMLDERPRIRERFFRVRLVHSEEKIEGYLERISGGQRFGQPVSDKDRGVLDEALQGKIEELRKSRFFPGSDTTASALRILKQLKDGDFSQGSAQVRSNAFGACGRWLSRSEEKEVAEEAIKQSKALGECNDAVIAKAFLTEPKDWTECLKALAPLDNPEKVTAALMAVKHGTDSEQALQWFHDADFAPTNIDADGKVVLLSCQLDAQNWDAAYSLAISLQEEDFSQAPALLHFAGLARLLTVLPEEFRDADLSPKLPPALRGVLRVKSLSLGRHLVHRLSLQKFHWRQVA</sequence>
<dbReference type="EMBL" id="FOEP01000010">
    <property type="protein sequence ID" value="SEQ66914.1"/>
    <property type="molecule type" value="Genomic_DNA"/>
</dbReference>
<dbReference type="Proteomes" id="UP000198634">
    <property type="component" value="Unassembled WGS sequence"/>
</dbReference>
<evidence type="ECO:0000313" key="2">
    <source>
        <dbReference type="Proteomes" id="UP000198634"/>
    </source>
</evidence>
<gene>
    <name evidence="1" type="ORF">SAMN04488092_110129</name>
</gene>
<proteinExistence type="predicted"/>
<name>A0A1H9HX49_9RHOB</name>
<evidence type="ECO:0008006" key="3">
    <source>
        <dbReference type="Google" id="ProtNLM"/>
    </source>
</evidence>
<accession>A0A1H9HX49</accession>
<dbReference type="AlphaFoldDB" id="A0A1H9HX49"/>